<organism evidence="2">
    <name type="scientific">Notodromas monacha</name>
    <dbReference type="NCBI Taxonomy" id="399045"/>
    <lineage>
        <taxon>Eukaryota</taxon>
        <taxon>Metazoa</taxon>
        <taxon>Ecdysozoa</taxon>
        <taxon>Arthropoda</taxon>
        <taxon>Crustacea</taxon>
        <taxon>Oligostraca</taxon>
        <taxon>Ostracoda</taxon>
        <taxon>Podocopa</taxon>
        <taxon>Podocopida</taxon>
        <taxon>Cypridocopina</taxon>
        <taxon>Cypridoidea</taxon>
        <taxon>Cyprididae</taxon>
        <taxon>Notodromas</taxon>
    </lineage>
</organism>
<dbReference type="EMBL" id="OA882055">
    <property type="protein sequence ID" value="CAD7272315.1"/>
    <property type="molecule type" value="Genomic_DNA"/>
</dbReference>
<accession>A0A7R9BE45</accession>
<evidence type="ECO:0000256" key="1">
    <source>
        <dbReference type="SAM" id="MobiDB-lite"/>
    </source>
</evidence>
<proteinExistence type="predicted"/>
<sequence length="122" mass="13275">MGTRSKNEMLYSELDVSMASRVPADGTYVTYCGRNDGTSLMYATMDPQRMGLSHQAATGNSATAMTLPHGVHLPMQQHPTLIQVPMAGMDARTLTRLQPAPDMLMDPSQIPLIGRPNRESSV</sequence>
<gene>
    <name evidence="2" type="ORF">NMOB1V02_LOCUS257</name>
</gene>
<name>A0A7R9BE45_9CRUS</name>
<keyword evidence="3" id="KW-1185">Reference proteome</keyword>
<protein>
    <submittedName>
        <fullName evidence="2">Uncharacterized protein</fullName>
    </submittedName>
</protein>
<dbReference type="Proteomes" id="UP000678499">
    <property type="component" value="Unassembled WGS sequence"/>
</dbReference>
<dbReference type="AlphaFoldDB" id="A0A7R9BE45"/>
<reference evidence="2" key="1">
    <citation type="submission" date="2020-11" db="EMBL/GenBank/DDBJ databases">
        <authorList>
            <person name="Tran Van P."/>
        </authorList>
    </citation>
    <scope>NUCLEOTIDE SEQUENCE</scope>
</reference>
<feature type="region of interest" description="Disordered" evidence="1">
    <location>
        <begin position="99"/>
        <end position="122"/>
    </location>
</feature>
<evidence type="ECO:0000313" key="3">
    <source>
        <dbReference type="Proteomes" id="UP000678499"/>
    </source>
</evidence>
<dbReference type="EMBL" id="CAJPEX010000018">
    <property type="protein sequence ID" value="CAG0912467.1"/>
    <property type="molecule type" value="Genomic_DNA"/>
</dbReference>
<evidence type="ECO:0000313" key="2">
    <source>
        <dbReference type="EMBL" id="CAD7272315.1"/>
    </source>
</evidence>